<dbReference type="SUPFAM" id="SSF55144">
    <property type="entry name" value="LigT-like"/>
    <property type="match status" value="1"/>
</dbReference>
<comment type="function">
    <text evidence="2">Hydrolyzes RNA 2',3'-cyclic phosphodiester to an RNA 2'-phosphomonoester.</text>
</comment>
<reference evidence="3 4" key="1">
    <citation type="submission" date="2006-02" db="EMBL/GenBank/DDBJ databases">
        <authorList>
            <person name="Pinhassi J."/>
            <person name="Pedros-Alio C."/>
            <person name="Ferriera S."/>
            <person name="Johnson J."/>
            <person name="Kravitz S."/>
            <person name="Halpern A."/>
            <person name="Remington K."/>
            <person name="Beeson K."/>
            <person name="Tran B."/>
            <person name="Rogers Y.-H."/>
            <person name="Friedman R."/>
            <person name="Venter J.C."/>
        </authorList>
    </citation>
    <scope>NUCLEOTIDE SEQUENCE [LARGE SCALE GENOMIC DNA]</scope>
    <source>
        <strain evidence="3 4">MED92</strain>
    </source>
</reference>
<dbReference type="InterPro" id="IPR009097">
    <property type="entry name" value="Cyclic_Pdiesterase"/>
</dbReference>
<keyword evidence="4" id="KW-1185">Reference proteome</keyword>
<dbReference type="Proteomes" id="UP000002171">
    <property type="component" value="Unassembled WGS sequence"/>
</dbReference>
<feature type="short sequence motif" description="HXTX 2" evidence="2">
    <location>
        <begin position="130"/>
        <end position="133"/>
    </location>
</feature>
<feature type="active site" description="Proton donor" evidence="2">
    <location>
        <position position="44"/>
    </location>
</feature>
<dbReference type="InterPro" id="IPR004175">
    <property type="entry name" value="RNA_CPDase"/>
</dbReference>
<gene>
    <name evidence="3" type="ORF">MED92_01801</name>
</gene>
<evidence type="ECO:0000313" key="3">
    <source>
        <dbReference type="EMBL" id="EAR60893.1"/>
    </source>
</evidence>
<protein>
    <recommendedName>
        <fullName evidence="2">RNA 2',3'-cyclic phosphodiesterase</fullName>
        <shortName evidence="2">RNA 2',3'-CPDase</shortName>
        <ecNumber evidence="2">3.1.4.58</ecNumber>
    </recommendedName>
</protein>
<evidence type="ECO:0000256" key="1">
    <source>
        <dbReference type="ARBA" id="ARBA00022801"/>
    </source>
</evidence>
<keyword evidence="1 2" id="KW-0378">Hydrolase</keyword>
<dbReference type="AlphaFoldDB" id="A0A7U8C3S6"/>
<dbReference type="OrthoDB" id="7061261at2"/>
<proteinExistence type="inferred from homology"/>
<dbReference type="GO" id="GO:0004113">
    <property type="term" value="F:2',3'-cyclic-nucleotide 3'-phosphodiesterase activity"/>
    <property type="evidence" value="ECO:0007669"/>
    <property type="project" value="InterPro"/>
</dbReference>
<dbReference type="NCBIfam" id="TIGR02258">
    <property type="entry name" value="2_5_ligase"/>
    <property type="match status" value="1"/>
</dbReference>
<dbReference type="EMBL" id="AAOW01000012">
    <property type="protein sequence ID" value="EAR60893.1"/>
    <property type="molecule type" value="Genomic_DNA"/>
</dbReference>
<evidence type="ECO:0000256" key="2">
    <source>
        <dbReference type="HAMAP-Rule" id="MF_01940"/>
    </source>
</evidence>
<feature type="active site" description="Proton acceptor" evidence="2">
    <location>
        <position position="130"/>
    </location>
</feature>
<organism evidence="3 4">
    <name type="scientific">Neptuniibacter caesariensis</name>
    <dbReference type="NCBI Taxonomy" id="207954"/>
    <lineage>
        <taxon>Bacteria</taxon>
        <taxon>Pseudomonadati</taxon>
        <taxon>Pseudomonadota</taxon>
        <taxon>Gammaproteobacteria</taxon>
        <taxon>Oceanospirillales</taxon>
        <taxon>Oceanospirillaceae</taxon>
        <taxon>Neptuniibacter</taxon>
    </lineage>
</organism>
<comment type="similarity">
    <text evidence="2">Belongs to the 2H phosphoesterase superfamily. ThpR family.</text>
</comment>
<comment type="catalytic activity">
    <reaction evidence="2">
        <text>a 3'-end 2',3'-cyclophospho-ribonucleotide-RNA + H2O = a 3'-end 2'-phospho-ribonucleotide-RNA + H(+)</text>
        <dbReference type="Rhea" id="RHEA:11828"/>
        <dbReference type="Rhea" id="RHEA-COMP:10464"/>
        <dbReference type="Rhea" id="RHEA-COMP:17353"/>
        <dbReference type="ChEBI" id="CHEBI:15377"/>
        <dbReference type="ChEBI" id="CHEBI:15378"/>
        <dbReference type="ChEBI" id="CHEBI:83064"/>
        <dbReference type="ChEBI" id="CHEBI:173113"/>
        <dbReference type="EC" id="3.1.4.58"/>
    </reaction>
</comment>
<name>A0A7U8C3S6_NEPCE</name>
<feature type="short sequence motif" description="HXTX 1" evidence="2">
    <location>
        <begin position="44"/>
        <end position="47"/>
    </location>
</feature>
<sequence length="186" mass="21080">MKIRAFFALTLPDSVVRWLADHADTLCEYDKKTEVNWVDSDRYHLTLSFLGDIELGQVEDLEACARECLADFCSFQVHINAAEYYRVSKKLALIAALPDVHEELQQLHDLTVDVAKKAGVTYEEEDFKPHITLGRLPGKNGFKSPEKWPDLDMFSLADSVVLFQSKPGEDGSIYTPLFEIPLKDLS</sequence>
<accession>A0A7U8C3S6</accession>
<comment type="caution">
    <text evidence="3">The sequence shown here is derived from an EMBL/GenBank/DDBJ whole genome shotgun (WGS) entry which is preliminary data.</text>
</comment>
<dbReference type="RefSeq" id="WP_007022379.1">
    <property type="nucleotide sequence ID" value="NZ_CH724127.1"/>
</dbReference>
<dbReference type="PANTHER" id="PTHR35561">
    <property type="entry name" value="RNA 2',3'-CYCLIC PHOSPHODIESTERASE"/>
    <property type="match status" value="1"/>
</dbReference>
<dbReference type="Pfam" id="PF13563">
    <property type="entry name" value="2_5_RNA_ligase2"/>
    <property type="match status" value="1"/>
</dbReference>
<dbReference type="PANTHER" id="PTHR35561:SF1">
    <property type="entry name" value="RNA 2',3'-CYCLIC PHOSPHODIESTERASE"/>
    <property type="match status" value="1"/>
</dbReference>
<dbReference type="Gene3D" id="3.90.1140.10">
    <property type="entry name" value="Cyclic phosphodiesterase"/>
    <property type="match status" value="1"/>
</dbReference>
<dbReference type="GO" id="GO:0008664">
    <property type="term" value="F:RNA 2',3'-cyclic 3'-phosphodiesterase activity"/>
    <property type="evidence" value="ECO:0007669"/>
    <property type="project" value="UniProtKB-EC"/>
</dbReference>
<evidence type="ECO:0000313" key="4">
    <source>
        <dbReference type="Proteomes" id="UP000002171"/>
    </source>
</evidence>
<dbReference type="HAMAP" id="MF_01940">
    <property type="entry name" value="RNA_CPDase"/>
    <property type="match status" value="1"/>
</dbReference>
<dbReference type="EC" id="3.1.4.58" evidence="2"/>